<gene>
    <name evidence="1" type="ORF">EZS28_010278</name>
</gene>
<reference evidence="1 2" key="1">
    <citation type="submission" date="2019-03" db="EMBL/GenBank/DDBJ databases">
        <title>Single cell metagenomics reveals metabolic interactions within the superorganism composed of flagellate Streblomastix strix and complex community of Bacteroidetes bacteria on its surface.</title>
        <authorList>
            <person name="Treitli S.C."/>
            <person name="Kolisko M."/>
            <person name="Husnik F."/>
            <person name="Keeling P."/>
            <person name="Hampl V."/>
        </authorList>
    </citation>
    <scope>NUCLEOTIDE SEQUENCE [LARGE SCALE GENOMIC DNA]</scope>
    <source>
        <strain evidence="1">ST1C</strain>
    </source>
</reference>
<name>A0A5J4WGQ1_9EUKA</name>
<proteinExistence type="predicted"/>
<accession>A0A5J4WGQ1</accession>
<evidence type="ECO:0000313" key="1">
    <source>
        <dbReference type="EMBL" id="KAA6394190.1"/>
    </source>
</evidence>
<comment type="caution">
    <text evidence="1">The sequence shown here is derived from an EMBL/GenBank/DDBJ whole genome shotgun (WGS) entry which is preliminary data.</text>
</comment>
<protein>
    <submittedName>
        <fullName evidence="1">Uncharacterized protein</fullName>
    </submittedName>
</protein>
<sequence>EKTFAEQSLVAGGVVHLVLALRGGF</sequence>
<feature type="non-terminal residue" evidence="1">
    <location>
        <position position="1"/>
    </location>
</feature>
<dbReference type="EMBL" id="SNRW01002013">
    <property type="protein sequence ID" value="KAA6394190.1"/>
    <property type="molecule type" value="Genomic_DNA"/>
</dbReference>
<evidence type="ECO:0000313" key="2">
    <source>
        <dbReference type="Proteomes" id="UP000324800"/>
    </source>
</evidence>
<organism evidence="1 2">
    <name type="scientific">Streblomastix strix</name>
    <dbReference type="NCBI Taxonomy" id="222440"/>
    <lineage>
        <taxon>Eukaryota</taxon>
        <taxon>Metamonada</taxon>
        <taxon>Preaxostyla</taxon>
        <taxon>Oxymonadida</taxon>
        <taxon>Streblomastigidae</taxon>
        <taxon>Streblomastix</taxon>
    </lineage>
</organism>
<dbReference type="AlphaFoldDB" id="A0A5J4WGQ1"/>
<dbReference type="Proteomes" id="UP000324800">
    <property type="component" value="Unassembled WGS sequence"/>
</dbReference>